<dbReference type="PROSITE" id="PS50082">
    <property type="entry name" value="WD_REPEATS_2"/>
    <property type="match status" value="2"/>
</dbReference>
<dbReference type="RefSeq" id="WP_390265412.1">
    <property type="nucleotide sequence ID" value="NZ_JBHUGH010000036.1"/>
</dbReference>
<evidence type="ECO:0000256" key="9">
    <source>
        <dbReference type="PROSITE-ProRule" id="PRU00433"/>
    </source>
</evidence>
<keyword evidence="1" id="KW-0813">Transport</keyword>
<keyword evidence="6" id="KW-0249">Electron transport</keyword>
<keyword evidence="13" id="KW-1185">Reference proteome</keyword>
<dbReference type="PRINTS" id="PR00604">
    <property type="entry name" value="CYTCHRMECIAB"/>
</dbReference>
<keyword evidence="4 9" id="KW-0479">Metal-binding</keyword>
<reference evidence="13" key="1">
    <citation type="journal article" date="2019" name="Int. J. Syst. Evol. Microbiol.">
        <title>The Global Catalogue of Microorganisms (GCM) 10K type strain sequencing project: providing services to taxonomists for standard genome sequencing and annotation.</title>
        <authorList>
            <consortium name="The Broad Institute Genomics Platform"/>
            <consortium name="The Broad Institute Genome Sequencing Center for Infectious Disease"/>
            <person name="Wu L."/>
            <person name="Ma J."/>
        </authorList>
    </citation>
    <scope>NUCLEOTIDE SEQUENCE [LARGE SCALE GENOMIC DNA]</scope>
    <source>
        <strain evidence="13">CGMCC 4.7242</strain>
    </source>
</reference>
<dbReference type="PROSITE" id="PS50294">
    <property type="entry name" value="WD_REPEATS_REGION"/>
    <property type="match status" value="1"/>
</dbReference>
<dbReference type="InterPro" id="IPR001680">
    <property type="entry name" value="WD40_rpt"/>
</dbReference>
<feature type="chain" id="PRO_5045182842" evidence="10">
    <location>
        <begin position="26"/>
        <end position="417"/>
    </location>
</feature>
<evidence type="ECO:0000256" key="8">
    <source>
        <dbReference type="PROSITE-ProRule" id="PRU00221"/>
    </source>
</evidence>
<protein>
    <submittedName>
        <fullName evidence="12">C-type cytochrome</fullName>
    </submittedName>
</protein>
<dbReference type="Proteomes" id="UP001597353">
    <property type="component" value="Unassembled WGS sequence"/>
</dbReference>
<dbReference type="EMBL" id="JBHUGH010000036">
    <property type="protein sequence ID" value="MFD1914233.1"/>
    <property type="molecule type" value="Genomic_DNA"/>
</dbReference>
<dbReference type="Gene3D" id="1.10.760.10">
    <property type="entry name" value="Cytochrome c-like domain"/>
    <property type="match status" value="1"/>
</dbReference>
<keyword evidence="2 8" id="KW-0853">WD repeat</keyword>
<feature type="repeat" description="WD" evidence="8">
    <location>
        <begin position="28"/>
        <end position="67"/>
    </location>
</feature>
<comment type="caution">
    <text evidence="12">The sequence shown here is derived from an EMBL/GenBank/DDBJ whole genome shotgun (WGS) entry which is preliminary data.</text>
</comment>
<name>A0ABW4S9R1_9RHOB</name>
<dbReference type="SMART" id="SM00320">
    <property type="entry name" value="WD40"/>
    <property type="match status" value="5"/>
</dbReference>
<evidence type="ECO:0000313" key="13">
    <source>
        <dbReference type="Proteomes" id="UP001597353"/>
    </source>
</evidence>
<dbReference type="InterPro" id="IPR036909">
    <property type="entry name" value="Cyt_c-like_dom_sf"/>
</dbReference>
<feature type="repeat" description="WD" evidence="8">
    <location>
        <begin position="68"/>
        <end position="98"/>
    </location>
</feature>
<dbReference type="PROSITE" id="PS51007">
    <property type="entry name" value="CYTC"/>
    <property type="match status" value="1"/>
</dbReference>
<feature type="signal peptide" evidence="10">
    <location>
        <begin position="1"/>
        <end position="25"/>
    </location>
</feature>
<dbReference type="PANTHER" id="PTHR22847:SF637">
    <property type="entry name" value="WD REPEAT DOMAIN 5B"/>
    <property type="match status" value="1"/>
</dbReference>
<evidence type="ECO:0000256" key="6">
    <source>
        <dbReference type="ARBA" id="ARBA00022982"/>
    </source>
</evidence>
<evidence type="ECO:0000256" key="10">
    <source>
        <dbReference type="SAM" id="SignalP"/>
    </source>
</evidence>
<evidence type="ECO:0000256" key="3">
    <source>
        <dbReference type="ARBA" id="ARBA00022617"/>
    </source>
</evidence>
<dbReference type="SUPFAM" id="SSF46626">
    <property type="entry name" value="Cytochrome c"/>
    <property type="match status" value="1"/>
</dbReference>
<dbReference type="InterPro" id="IPR009056">
    <property type="entry name" value="Cyt_c-like_dom"/>
</dbReference>
<organism evidence="12 13">
    <name type="scientific">Halodurantibacterium flavum</name>
    <dbReference type="NCBI Taxonomy" id="1382802"/>
    <lineage>
        <taxon>Bacteria</taxon>
        <taxon>Pseudomonadati</taxon>
        <taxon>Pseudomonadota</taxon>
        <taxon>Alphaproteobacteria</taxon>
        <taxon>Rhodobacterales</taxon>
        <taxon>Paracoccaceae</taxon>
        <taxon>Halodurantibacterium</taxon>
    </lineage>
</organism>
<dbReference type="PROSITE" id="PS00678">
    <property type="entry name" value="WD_REPEATS_1"/>
    <property type="match status" value="1"/>
</dbReference>
<dbReference type="InterPro" id="IPR015943">
    <property type="entry name" value="WD40/YVTN_repeat-like_dom_sf"/>
</dbReference>
<evidence type="ECO:0000256" key="1">
    <source>
        <dbReference type="ARBA" id="ARBA00022448"/>
    </source>
</evidence>
<evidence type="ECO:0000256" key="4">
    <source>
        <dbReference type="ARBA" id="ARBA00022723"/>
    </source>
</evidence>
<evidence type="ECO:0000259" key="11">
    <source>
        <dbReference type="PROSITE" id="PS51007"/>
    </source>
</evidence>
<dbReference type="InterPro" id="IPR019775">
    <property type="entry name" value="WD40_repeat_CS"/>
</dbReference>
<sequence>MAFTALLLVAVSVVLPGGTGTAAFAQDLRGHGGPVSALVVEGGKALSGSFDTRVLLWDIGSGTARRALRLHEGNVTAVAFLPDGRLVSGGQDGRVVVWGADGAPERVETLHEAPVAALSVAAESVASAGWDGRIFVMDGDDAPRQQGGHDGQVTGLARLPDGRLVSVGADLRLVVWDGGAPAASIGLPAQPNDLAMAGDVAAVVFADGALRLVSPLDGVLRERFLADRPLIAVAAAEGRLAVAAIEGTVWVLDAEGQDPPLSIAPGQGPVWSLALAGGELFTGGGDGIVRRWDATTGDPLSVAAPDDPRVAQLTADGSRGAEVWRACAVCHSLGPDDGNRAGPTLHRIFGRRIATLPGYEFSPALRGMDIVWTPETVSELFEHGPDAYTPGSRMPDQRITDAGDRAALMEFLARASE</sequence>
<dbReference type="InterPro" id="IPR002327">
    <property type="entry name" value="Cyt_c_1A/1B"/>
</dbReference>
<keyword evidence="7 9" id="KW-0408">Iron</keyword>
<evidence type="ECO:0000313" key="12">
    <source>
        <dbReference type="EMBL" id="MFD1914233.1"/>
    </source>
</evidence>
<dbReference type="Gene3D" id="2.130.10.10">
    <property type="entry name" value="YVTN repeat-like/Quinoprotein amine dehydrogenase"/>
    <property type="match status" value="2"/>
</dbReference>
<accession>A0ABW4S9R1</accession>
<keyword evidence="5" id="KW-0677">Repeat</keyword>
<evidence type="ECO:0000256" key="7">
    <source>
        <dbReference type="ARBA" id="ARBA00023004"/>
    </source>
</evidence>
<dbReference type="Pfam" id="PF00400">
    <property type="entry name" value="WD40"/>
    <property type="match status" value="3"/>
</dbReference>
<gene>
    <name evidence="12" type="ORF">ACFSGJ_18680</name>
</gene>
<dbReference type="PANTHER" id="PTHR22847">
    <property type="entry name" value="WD40 REPEAT PROTEIN"/>
    <property type="match status" value="1"/>
</dbReference>
<evidence type="ECO:0000256" key="5">
    <source>
        <dbReference type="ARBA" id="ARBA00022737"/>
    </source>
</evidence>
<keyword evidence="3 9" id="KW-0349">Heme</keyword>
<dbReference type="InterPro" id="IPR036322">
    <property type="entry name" value="WD40_repeat_dom_sf"/>
</dbReference>
<dbReference type="SUPFAM" id="SSF50978">
    <property type="entry name" value="WD40 repeat-like"/>
    <property type="match status" value="1"/>
</dbReference>
<proteinExistence type="predicted"/>
<keyword evidence="10" id="KW-0732">Signal</keyword>
<feature type="domain" description="Cytochrome c" evidence="11">
    <location>
        <begin position="315"/>
        <end position="416"/>
    </location>
</feature>
<evidence type="ECO:0000256" key="2">
    <source>
        <dbReference type="ARBA" id="ARBA00022574"/>
    </source>
</evidence>